<dbReference type="Proteomes" id="UP000001058">
    <property type="component" value="Unassembled WGS sequence"/>
</dbReference>
<feature type="compositionally biased region" description="Low complexity" evidence="1">
    <location>
        <begin position="362"/>
        <end position="372"/>
    </location>
</feature>
<dbReference type="OrthoDB" id="548311at2759"/>
<keyword evidence="2" id="KW-0472">Membrane</keyword>
<organism evidence="4">
    <name type="scientific">Volvox carteri f. nagariensis</name>
    <dbReference type="NCBI Taxonomy" id="3068"/>
    <lineage>
        <taxon>Eukaryota</taxon>
        <taxon>Viridiplantae</taxon>
        <taxon>Chlorophyta</taxon>
        <taxon>core chlorophytes</taxon>
        <taxon>Chlorophyceae</taxon>
        <taxon>CS clade</taxon>
        <taxon>Chlamydomonadales</taxon>
        <taxon>Volvocaceae</taxon>
        <taxon>Volvox</taxon>
    </lineage>
</organism>
<keyword evidence="2" id="KW-1133">Transmembrane helix</keyword>
<dbReference type="InParanoid" id="D8TX12"/>
<keyword evidence="2" id="KW-0812">Transmembrane</keyword>
<feature type="compositionally biased region" description="Low complexity" evidence="1">
    <location>
        <begin position="391"/>
        <end position="419"/>
    </location>
</feature>
<dbReference type="InterPro" id="IPR007263">
    <property type="entry name" value="DCC1-like"/>
</dbReference>
<dbReference type="Pfam" id="PF04134">
    <property type="entry name" value="DCC1-like"/>
    <property type="match status" value="1"/>
</dbReference>
<dbReference type="PANTHER" id="PTHR34290:SF2">
    <property type="entry name" value="OS04G0668800 PROTEIN"/>
    <property type="match status" value="1"/>
</dbReference>
<feature type="transmembrane region" description="Helical" evidence="2">
    <location>
        <begin position="579"/>
        <end position="600"/>
    </location>
</feature>
<accession>D8TX12</accession>
<dbReference type="InterPro" id="IPR044691">
    <property type="entry name" value="DCC1_Trx"/>
</dbReference>
<evidence type="ECO:0000256" key="1">
    <source>
        <dbReference type="SAM" id="MobiDB-lite"/>
    </source>
</evidence>
<feature type="region of interest" description="Disordered" evidence="1">
    <location>
        <begin position="362"/>
        <end position="429"/>
    </location>
</feature>
<evidence type="ECO:0000313" key="3">
    <source>
        <dbReference type="EMBL" id="EFJ47927.1"/>
    </source>
</evidence>
<dbReference type="GeneID" id="9618436"/>
<dbReference type="STRING" id="3068.D8TX12"/>
<dbReference type="EMBL" id="GL378342">
    <property type="protein sequence ID" value="EFJ47927.1"/>
    <property type="molecule type" value="Genomic_DNA"/>
</dbReference>
<dbReference type="GO" id="GO:0015035">
    <property type="term" value="F:protein-disulfide reductase activity"/>
    <property type="evidence" value="ECO:0007669"/>
    <property type="project" value="InterPro"/>
</dbReference>
<sequence length="640" mass="65705">MHAKVPGIMLKLDVVRDVYGMSRSNTPMRVKRVQQAQLDTTSAPLVAEADARDEGHSVRRSSSAQALESASTIHLVGASGRRRRLSVTTFGEVEGPAWRDATATILGDVLARRNFPDSAIQEPMLSDVPEHSSILALQMRLGEYAVLGPDASVALAHSQLVDPAVQCVVVAVPGTTHVLTREEVERLARHSPHPDTDTLGPLLAGYPPAPALYPHASLGAAAGALLEGGGPEPPTGGSTGKFLVVVEGPGGGFLGSHNANNQTNGNDINNYQQKVHSVSSGAVVAATATALAAAAAATAAAAAAACRSRDPSQGSFAVTATADAATATAVNANAAAAAPAEAGDGGSSSATLPLWLGATEGATAASGSNSQHRPPPHSQHHLSHLAPQPPAAAAAAGSNEQLAAVGSNLNSNSNSNPNSGGSGLEHHSAAAPEGLRSFADPIKSGWDVLDNMDDALDVLGLVGKSVNAEAVGRKLLGDVMGAAANMAGGSSGAGWIFKYLYDGDCSICRTFQAMLEKMDNGMGRVMFVDISSQSFNAIEHGGINYKAAMETIHILSANGQVFKGVTAIIKLLAAVDPEIAANLGFVTATLPLLSLAYLLVSKNRRHLSKVWARALQLTKADRAIFGRDIAMARNPSRNSS</sequence>
<proteinExistence type="predicted"/>
<protein>
    <submittedName>
        <fullName evidence="3">Uncharacterized protein</fullName>
    </submittedName>
</protein>
<evidence type="ECO:0000256" key="2">
    <source>
        <dbReference type="SAM" id="Phobius"/>
    </source>
</evidence>
<keyword evidence="4" id="KW-1185">Reference proteome</keyword>
<name>D8TX12_VOLCA</name>
<evidence type="ECO:0000313" key="4">
    <source>
        <dbReference type="Proteomes" id="UP000001058"/>
    </source>
</evidence>
<reference evidence="3 4" key="1">
    <citation type="journal article" date="2010" name="Science">
        <title>Genomic analysis of organismal complexity in the multicellular green alga Volvox carteri.</title>
        <authorList>
            <person name="Prochnik S.E."/>
            <person name="Umen J."/>
            <person name="Nedelcu A.M."/>
            <person name="Hallmann A."/>
            <person name="Miller S.M."/>
            <person name="Nishii I."/>
            <person name="Ferris P."/>
            <person name="Kuo A."/>
            <person name="Mitros T."/>
            <person name="Fritz-Laylin L.K."/>
            <person name="Hellsten U."/>
            <person name="Chapman J."/>
            <person name="Simakov O."/>
            <person name="Rensing S.A."/>
            <person name="Terry A."/>
            <person name="Pangilinan J."/>
            <person name="Kapitonov V."/>
            <person name="Jurka J."/>
            <person name="Salamov A."/>
            <person name="Shapiro H."/>
            <person name="Schmutz J."/>
            <person name="Grimwood J."/>
            <person name="Lindquist E."/>
            <person name="Lucas S."/>
            <person name="Grigoriev I.V."/>
            <person name="Schmitt R."/>
            <person name="Kirk D."/>
            <person name="Rokhsar D.S."/>
        </authorList>
    </citation>
    <scope>NUCLEOTIDE SEQUENCE [LARGE SCALE GENOMIC DNA]</scope>
    <source>
        <strain evidence="4">f. Nagariensis / Eve</strain>
    </source>
</reference>
<dbReference type="KEGG" id="vcn:VOLCADRAFT_117721"/>
<feature type="compositionally biased region" description="Basic residues" evidence="1">
    <location>
        <begin position="374"/>
        <end position="383"/>
    </location>
</feature>
<dbReference type="PANTHER" id="PTHR34290">
    <property type="entry name" value="SI:CH73-390P7.2"/>
    <property type="match status" value="1"/>
</dbReference>
<dbReference type="RefSeq" id="XP_002951033.1">
    <property type="nucleotide sequence ID" value="XM_002950987.1"/>
</dbReference>
<dbReference type="AlphaFoldDB" id="D8TX12"/>
<gene>
    <name evidence="3" type="ORF">VOLCADRAFT_117721</name>
</gene>